<sequence>MKNEPTFDPTMYLLTHEEHITTPAAGGPAPLPPPRGALWRHFGRIAPALATTALAGLAWTWNLQLPEGSTQPLWICGSLAVLAAAAGALSASQPNGDTVTTRTALAGGGVLALLGTIAWTPHVSLAALLWAASTAAVYAICAPLWRTDRRLAREQAHAQQLAETKARAAAQVAALDAQARITGAQYEYRAEVARVEGITRAVEAITAAEEAKADRTLAPGEELSVSALLRAAGHDRPAPVELPARDRAGEWRSQETG</sequence>
<evidence type="ECO:0000256" key="2">
    <source>
        <dbReference type="SAM" id="Phobius"/>
    </source>
</evidence>
<dbReference type="RefSeq" id="WP_344287918.1">
    <property type="nucleotide sequence ID" value="NZ_BAAAPF010000010.1"/>
</dbReference>
<evidence type="ECO:0000256" key="1">
    <source>
        <dbReference type="SAM" id="MobiDB-lite"/>
    </source>
</evidence>
<feature type="region of interest" description="Disordered" evidence="1">
    <location>
        <begin position="234"/>
        <end position="257"/>
    </location>
</feature>
<feature type="transmembrane region" description="Helical" evidence="2">
    <location>
        <begin position="127"/>
        <end position="145"/>
    </location>
</feature>
<keyword evidence="2" id="KW-1133">Transmembrane helix</keyword>
<keyword evidence="4" id="KW-1185">Reference proteome</keyword>
<reference evidence="3 4" key="1">
    <citation type="journal article" date="2019" name="Int. J. Syst. Evol. Microbiol.">
        <title>The Global Catalogue of Microorganisms (GCM) 10K type strain sequencing project: providing services to taxonomists for standard genome sequencing and annotation.</title>
        <authorList>
            <consortium name="The Broad Institute Genomics Platform"/>
            <consortium name="The Broad Institute Genome Sequencing Center for Infectious Disease"/>
            <person name="Wu L."/>
            <person name="Ma J."/>
        </authorList>
    </citation>
    <scope>NUCLEOTIDE SEQUENCE [LARGE SCALE GENOMIC DNA]</scope>
    <source>
        <strain evidence="3 4">JCM 15481</strain>
    </source>
</reference>
<gene>
    <name evidence="3" type="ORF">GCM10009802_08040</name>
</gene>
<accession>A0ABN2XEL5</accession>
<proteinExistence type="predicted"/>
<comment type="caution">
    <text evidence="3">The sequence shown here is derived from an EMBL/GenBank/DDBJ whole genome shotgun (WGS) entry which is preliminary data.</text>
</comment>
<keyword evidence="2" id="KW-0472">Membrane</keyword>
<feature type="transmembrane region" description="Helical" evidence="2">
    <location>
        <begin position="72"/>
        <end position="91"/>
    </location>
</feature>
<feature type="transmembrane region" description="Helical" evidence="2">
    <location>
        <begin position="103"/>
        <end position="121"/>
    </location>
</feature>
<dbReference type="Proteomes" id="UP001500443">
    <property type="component" value="Unassembled WGS sequence"/>
</dbReference>
<name>A0ABN2XEL5_9ACTN</name>
<keyword evidence="2" id="KW-0812">Transmembrane</keyword>
<dbReference type="EMBL" id="BAAAPF010000010">
    <property type="protein sequence ID" value="GAA2110750.1"/>
    <property type="molecule type" value="Genomic_DNA"/>
</dbReference>
<protein>
    <submittedName>
        <fullName evidence="3">Uncharacterized protein</fullName>
    </submittedName>
</protein>
<evidence type="ECO:0000313" key="4">
    <source>
        <dbReference type="Proteomes" id="UP001500443"/>
    </source>
</evidence>
<organism evidence="3 4">
    <name type="scientific">Streptomyces synnematoformans</name>
    <dbReference type="NCBI Taxonomy" id="415721"/>
    <lineage>
        <taxon>Bacteria</taxon>
        <taxon>Bacillati</taxon>
        <taxon>Actinomycetota</taxon>
        <taxon>Actinomycetes</taxon>
        <taxon>Kitasatosporales</taxon>
        <taxon>Streptomycetaceae</taxon>
        <taxon>Streptomyces</taxon>
    </lineage>
</organism>
<evidence type="ECO:0000313" key="3">
    <source>
        <dbReference type="EMBL" id="GAA2110750.1"/>
    </source>
</evidence>